<dbReference type="Pfam" id="PF00691">
    <property type="entry name" value="OmpA"/>
    <property type="match status" value="1"/>
</dbReference>
<keyword evidence="2 4" id="KW-0472">Membrane</keyword>
<sequence>MKKLVIWASIVAFTFIGCATKTQTGTLAGTGVGAAVGAGLGQAIGGNTTGTLVGAAIGAAAGGLAGGAIGNYMDRQEAAMRQALADSEAASINREQQVLAQATADSSKKVRDVLTVTFKSDFLYAVNSSTLFPGAYDELDRVAKVINQYPDTRIQVGGHTDSTGSAEYNQKLSEQRAQAVKNALVSRGVNASRISAIGYGENKSIASNETEAGRQQNRRVEIRIIPNQE</sequence>
<reference evidence="6" key="1">
    <citation type="journal article" date="2011" name="Environ. Microbiol.">
        <title>Genomic insights into the metabolic potential of the polycyclic aromatic hydrocarbon degrading sulfate-reducing Deltaproteobacterium N47.</title>
        <authorList>
            <person name="Bergmann F."/>
            <person name="Selesi D."/>
            <person name="Weinmaier T."/>
            <person name="Tischler P."/>
            <person name="Rattei T."/>
            <person name="Meckenstock R.U."/>
        </authorList>
    </citation>
    <scope>NUCLEOTIDE SEQUENCE</scope>
</reference>
<dbReference type="PROSITE" id="PS01068">
    <property type="entry name" value="OMPA_1"/>
    <property type="match status" value="1"/>
</dbReference>
<dbReference type="AlphaFoldDB" id="E1YAH1"/>
<dbReference type="PRINTS" id="PR01021">
    <property type="entry name" value="OMPADOMAIN"/>
</dbReference>
<dbReference type="PROSITE" id="PS51257">
    <property type="entry name" value="PROKAR_LIPOPROTEIN"/>
    <property type="match status" value="1"/>
</dbReference>
<dbReference type="CDD" id="cd07185">
    <property type="entry name" value="OmpA_C-like"/>
    <property type="match status" value="1"/>
</dbReference>
<evidence type="ECO:0000256" key="4">
    <source>
        <dbReference type="PROSITE-ProRule" id="PRU00473"/>
    </source>
</evidence>
<evidence type="ECO:0000256" key="1">
    <source>
        <dbReference type="ARBA" id="ARBA00004442"/>
    </source>
</evidence>
<dbReference type="EMBL" id="FR695866">
    <property type="protein sequence ID" value="CBX27565.1"/>
    <property type="molecule type" value="Genomic_DNA"/>
</dbReference>
<evidence type="ECO:0000313" key="6">
    <source>
        <dbReference type="EMBL" id="CBX27565.1"/>
    </source>
</evidence>
<evidence type="ECO:0000256" key="3">
    <source>
        <dbReference type="ARBA" id="ARBA00023237"/>
    </source>
</evidence>
<dbReference type="InterPro" id="IPR036737">
    <property type="entry name" value="OmpA-like_sf"/>
</dbReference>
<evidence type="ECO:0000256" key="2">
    <source>
        <dbReference type="ARBA" id="ARBA00023136"/>
    </source>
</evidence>
<dbReference type="InterPro" id="IPR006665">
    <property type="entry name" value="OmpA-like"/>
</dbReference>
<dbReference type="Gene3D" id="3.30.1330.60">
    <property type="entry name" value="OmpA-like domain"/>
    <property type="match status" value="1"/>
</dbReference>
<gene>
    <name evidence="6" type="ORF">N47_H23870</name>
</gene>
<dbReference type="GO" id="GO:0009279">
    <property type="term" value="C:cell outer membrane"/>
    <property type="evidence" value="ECO:0007669"/>
    <property type="project" value="UniProtKB-SubCell"/>
</dbReference>
<dbReference type="InterPro" id="IPR006664">
    <property type="entry name" value="OMP_bac"/>
</dbReference>
<dbReference type="SUPFAM" id="SSF103088">
    <property type="entry name" value="OmpA-like"/>
    <property type="match status" value="1"/>
</dbReference>
<comment type="subcellular location">
    <subcellularLocation>
        <location evidence="1">Cell outer membrane</location>
    </subcellularLocation>
</comment>
<name>E1YAH1_9BACT</name>
<organism evidence="6">
    <name type="scientific">uncultured Desulfobacterium sp</name>
    <dbReference type="NCBI Taxonomy" id="201089"/>
    <lineage>
        <taxon>Bacteria</taxon>
        <taxon>Pseudomonadati</taxon>
        <taxon>Thermodesulfobacteriota</taxon>
        <taxon>Desulfobacteria</taxon>
        <taxon>Desulfobacterales</taxon>
        <taxon>Desulfobacteriaceae</taxon>
        <taxon>Desulfobacterium</taxon>
        <taxon>environmental samples</taxon>
    </lineage>
</organism>
<accession>E1YAH1</accession>
<proteinExistence type="predicted"/>
<dbReference type="InterPro" id="IPR050330">
    <property type="entry name" value="Bact_OuterMem_StrucFunc"/>
</dbReference>
<dbReference type="InterPro" id="IPR006690">
    <property type="entry name" value="OMPA-like_CS"/>
</dbReference>
<protein>
    <recommendedName>
        <fullName evidence="5">OmpA-like domain-containing protein</fullName>
    </recommendedName>
</protein>
<keyword evidence="3" id="KW-0998">Cell outer membrane</keyword>
<dbReference type="PROSITE" id="PS51123">
    <property type="entry name" value="OMPA_2"/>
    <property type="match status" value="1"/>
</dbReference>
<dbReference type="InterPro" id="IPR039567">
    <property type="entry name" value="Gly-zipper"/>
</dbReference>
<evidence type="ECO:0000259" key="5">
    <source>
        <dbReference type="PROSITE" id="PS51123"/>
    </source>
</evidence>
<dbReference type="Pfam" id="PF13488">
    <property type="entry name" value="Gly-zipper_Omp"/>
    <property type="match status" value="1"/>
</dbReference>
<dbReference type="PRINTS" id="PR01023">
    <property type="entry name" value="NAFLGMOTY"/>
</dbReference>
<feature type="domain" description="OmpA-like" evidence="5">
    <location>
        <begin position="111"/>
        <end position="228"/>
    </location>
</feature>
<dbReference type="PANTHER" id="PTHR30329">
    <property type="entry name" value="STATOR ELEMENT OF FLAGELLAR MOTOR COMPLEX"/>
    <property type="match status" value="1"/>
</dbReference>
<dbReference type="PANTHER" id="PTHR30329:SF21">
    <property type="entry name" value="LIPOPROTEIN YIAD-RELATED"/>
    <property type="match status" value="1"/>
</dbReference>